<proteinExistence type="predicted"/>
<organism evidence="1">
    <name type="scientific">marine metagenome</name>
    <dbReference type="NCBI Taxonomy" id="408172"/>
    <lineage>
        <taxon>unclassified sequences</taxon>
        <taxon>metagenomes</taxon>
        <taxon>ecological metagenomes</taxon>
    </lineage>
</organism>
<dbReference type="EMBL" id="UINC01001361">
    <property type="protein sequence ID" value="SUZ78664.1"/>
    <property type="molecule type" value="Genomic_DNA"/>
</dbReference>
<dbReference type="AlphaFoldDB" id="A0A381QIE9"/>
<gene>
    <name evidence="1" type="ORF">METZ01_LOCUS31518</name>
</gene>
<reference evidence="1" key="1">
    <citation type="submission" date="2018-05" db="EMBL/GenBank/DDBJ databases">
        <authorList>
            <person name="Lanie J.A."/>
            <person name="Ng W.-L."/>
            <person name="Kazmierczak K.M."/>
            <person name="Andrzejewski T.M."/>
            <person name="Davidsen T.M."/>
            <person name="Wayne K.J."/>
            <person name="Tettelin H."/>
            <person name="Glass J.I."/>
            <person name="Rusch D."/>
            <person name="Podicherti R."/>
            <person name="Tsui H.-C.T."/>
            <person name="Winkler M.E."/>
        </authorList>
    </citation>
    <scope>NUCLEOTIDE SEQUENCE</scope>
</reference>
<dbReference type="PANTHER" id="PTHR48098:SF3">
    <property type="entry name" value="IRON(III) ENTEROBACTIN ESTERASE"/>
    <property type="match status" value="1"/>
</dbReference>
<dbReference type="SUPFAM" id="SSF53474">
    <property type="entry name" value="alpha/beta-Hydrolases"/>
    <property type="match status" value="1"/>
</dbReference>
<dbReference type="InterPro" id="IPR029058">
    <property type="entry name" value="AB_hydrolase_fold"/>
</dbReference>
<name>A0A381QIE9_9ZZZZ</name>
<dbReference type="InterPro" id="IPR050583">
    <property type="entry name" value="Mycobacterial_A85_antigen"/>
</dbReference>
<dbReference type="Pfam" id="PF00756">
    <property type="entry name" value="Esterase"/>
    <property type="match status" value="1"/>
</dbReference>
<evidence type="ECO:0008006" key="2">
    <source>
        <dbReference type="Google" id="ProtNLM"/>
    </source>
</evidence>
<dbReference type="InterPro" id="IPR000801">
    <property type="entry name" value="Esterase-like"/>
</dbReference>
<dbReference type="PANTHER" id="PTHR48098">
    <property type="entry name" value="ENTEROCHELIN ESTERASE-RELATED"/>
    <property type="match status" value="1"/>
</dbReference>
<accession>A0A381QIE9</accession>
<sequence length="589" mass="65717">MALIVTVSILIWMATAVALPGVAGAEGKQTESGQSLRFRLTLSTEAEQAIADLGLETPITGRAYVIVSRTDEREPRLQTSLTGVPLWGVDVSGLGGGDSVMLDSNDTAVFGYPLEQISEIPDGSYFVQAFLNVYTTFERSDNHVLRMHLNSGSGQSVFRAPGNAHSAVSRVIFSTRSPRVVDLDINEVIPPVEPLLAGEVLQQGNPRDTARVKFVKIRSGVLSQFWGRDMYIGANVLLPEGYETDTETYYPTIYSQGHFPGRGAPFGYRELGDDPESGAGRSAGVRDFWVSDEAPRMIAVSIRDANPYYDTSYSVNSVNVGPYGDAIHNELIPYLEDKFRMVPETWARVLSGGSTGGWEALAMQIFYPDVYGGTWGWCPDPVDFNYYQIVNVYEDTNAYFTEYDWLKVERPNARRPDGNVRSTVRMENLYEFAVGPDSRSGGQWAIWEAVYGPLGDNGYPARIWDPLTGEINAAVAKYWLENFDLHNYLRKNWSSVGELLRGKIHVATGEMDTYYLEEAVYLLEEFLTTVDNPPAEASFEYGRRKPHCWIGYSPERDGEDLRTVEFLRIAADHLRANQPAGTAHTAWYR</sequence>
<protein>
    <recommendedName>
        <fullName evidence="2">Enterochelin esterase-like enzyme</fullName>
    </recommendedName>
</protein>
<dbReference type="Gene3D" id="3.40.50.1820">
    <property type="entry name" value="alpha/beta hydrolase"/>
    <property type="match status" value="1"/>
</dbReference>
<evidence type="ECO:0000313" key="1">
    <source>
        <dbReference type="EMBL" id="SUZ78664.1"/>
    </source>
</evidence>